<gene>
    <name evidence="1" type="ORF">HG66A1_16580</name>
</gene>
<reference evidence="1 2" key="1">
    <citation type="submission" date="2019-02" db="EMBL/GenBank/DDBJ databases">
        <title>Deep-cultivation of Planctomycetes and their phenomic and genomic characterization uncovers novel biology.</title>
        <authorList>
            <person name="Wiegand S."/>
            <person name="Jogler M."/>
            <person name="Boedeker C."/>
            <person name="Pinto D."/>
            <person name="Vollmers J."/>
            <person name="Rivas-Marin E."/>
            <person name="Kohn T."/>
            <person name="Peeters S.H."/>
            <person name="Heuer A."/>
            <person name="Rast P."/>
            <person name="Oberbeckmann S."/>
            <person name="Bunk B."/>
            <person name="Jeske O."/>
            <person name="Meyerdierks A."/>
            <person name="Storesund J.E."/>
            <person name="Kallscheuer N."/>
            <person name="Luecker S."/>
            <person name="Lage O.M."/>
            <person name="Pohl T."/>
            <person name="Merkel B.J."/>
            <person name="Hornburger P."/>
            <person name="Mueller R.-W."/>
            <person name="Bruemmer F."/>
            <person name="Labrenz M."/>
            <person name="Spormann A.M."/>
            <person name="Op den Camp H."/>
            <person name="Overmann J."/>
            <person name="Amann R."/>
            <person name="Jetten M.S.M."/>
            <person name="Mascher T."/>
            <person name="Medema M.H."/>
            <person name="Devos D.P."/>
            <person name="Kaster A.-K."/>
            <person name="Ovreas L."/>
            <person name="Rohde M."/>
            <person name="Galperin M.Y."/>
            <person name="Jogler C."/>
        </authorList>
    </citation>
    <scope>NUCLEOTIDE SEQUENCE [LARGE SCALE GENOMIC DNA]</scope>
    <source>
        <strain evidence="1 2">HG66A1</strain>
    </source>
</reference>
<dbReference type="Proteomes" id="UP000320421">
    <property type="component" value="Chromosome"/>
</dbReference>
<protein>
    <recommendedName>
        <fullName evidence="3">Metallothionein</fullName>
    </recommendedName>
</protein>
<accession>A0A517PKI4</accession>
<evidence type="ECO:0000313" key="2">
    <source>
        <dbReference type="Proteomes" id="UP000320421"/>
    </source>
</evidence>
<name>A0A517PKI4_9PLAN</name>
<proteinExistence type="predicted"/>
<organism evidence="1 2">
    <name type="scientific">Gimesia chilikensis</name>
    <dbReference type="NCBI Taxonomy" id="2605989"/>
    <lineage>
        <taxon>Bacteria</taxon>
        <taxon>Pseudomonadati</taxon>
        <taxon>Planctomycetota</taxon>
        <taxon>Planctomycetia</taxon>
        <taxon>Planctomycetales</taxon>
        <taxon>Planctomycetaceae</taxon>
        <taxon>Gimesia</taxon>
    </lineage>
</organism>
<sequence length="49" mass="5258">MPLKKGEKYRCPDSKCGCEIKVTQGAAPDCGGNENPHCCCGKEMVRVEG</sequence>
<evidence type="ECO:0000313" key="1">
    <source>
        <dbReference type="EMBL" id="QDT19890.1"/>
    </source>
</evidence>
<dbReference type="EMBL" id="CP036266">
    <property type="protein sequence ID" value="QDT19890.1"/>
    <property type="molecule type" value="Genomic_DNA"/>
</dbReference>
<evidence type="ECO:0008006" key="3">
    <source>
        <dbReference type="Google" id="ProtNLM"/>
    </source>
</evidence>
<dbReference type="RefSeq" id="WP_197997039.1">
    <property type="nucleotide sequence ID" value="NZ_CP036266.1"/>
</dbReference>
<dbReference type="AlphaFoldDB" id="A0A517PKI4"/>
<keyword evidence="2" id="KW-1185">Reference proteome</keyword>